<accession>A0AAU0N0W1</accession>
<name>A0AAU0N0W1_9GAMM</name>
<dbReference type="InterPro" id="IPR006076">
    <property type="entry name" value="FAD-dep_OxRdtase"/>
</dbReference>
<evidence type="ECO:0000313" key="3">
    <source>
        <dbReference type="EMBL" id="WOX06654.1"/>
    </source>
</evidence>
<dbReference type="InterPro" id="IPR036188">
    <property type="entry name" value="FAD/NAD-bd_sf"/>
</dbReference>
<dbReference type="AlphaFoldDB" id="A0AAU0N0W1"/>
<proteinExistence type="predicted"/>
<dbReference type="PANTHER" id="PTHR13847">
    <property type="entry name" value="SARCOSINE DEHYDROGENASE-RELATED"/>
    <property type="match status" value="1"/>
</dbReference>
<reference evidence="3 4" key="1">
    <citation type="submission" date="2023-10" db="EMBL/GenBank/DDBJ databases">
        <title>Description of Microbulbifer bruguierae sp. nov., isolated from the sediments of mangrove plant Bruguiera sexangula and comparative genomic analyses of the genus Microbulbifer.</title>
        <authorList>
            <person name="Long M."/>
        </authorList>
    </citation>
    <scope>NUCLEOTIDE SEQUENCE [LARGE SCALE GENOMIC DNA]</scope>
    <source>
        <strain evidence="3 4">SPO729</strain>
    </source>
</reference>
<organism evidence="3 4">
    <name type="scientific">Microbulbifer pacificus</name>
    <dbReference type="NCBI Taxonomy" id="407164"/>
    <lineage>
        <taxon>Bacteria</taxon>
        <taxon>Pseudomonadati</taxon>
        <taxon>Pseudomonadota</taxon>
        <taxon>Gammaproteobacteria</taxon>
        <taxon>Cellvibrionales</taxon>
        <taxon>Microbulbiferaceae</taxon>
        <taxon>Microbulbifer</taxon>
    </lineage>
</organism>
<dbReference type="GO" id="GO:0016491">
    <property type="term" value="F:oxidoreductase activity"/>
    <property type="evidence" value="ECO:0007669"/>
    <property type="project" value="UniProtKB-KW"/>
</dbReference>
<sequence length="471" mass="52107">MSSSVNDYRQLSYWFDSLGTEITPRAMLASERQVDVAIVGAGYTGLWTAYYLKQQNPQLNIAVVEQEVAGYGASGRNGGWLMGEFAGLGDYLKPLSHAEKTAARALATGMVAEVERVCLQEGIHCDLAREGWLASAARFPAQRARVRRYLDYYRALGFTDDDYCWLDAKEARRLVNIRGTLGGMYARHVAAIHPAKLVRGLADAVERLGVTIYEQSPVTEIQSGRVRTARGGLDADVVVSALEGFSNTLSSPFKRHAIPVVSRVLATEPLSPVQWQAIGFSRRLVCSDASRLVSYMQRSADGRLLFGARGSYDRGGKIRRDAKLLDHELRTQQQLMLDFFPDLQGVAVSHHWCGNLAFSRRMRPAAMFDERSGLALAGGYGGEGVGASNLFGRTLADLILGRESELTAMPWALRGDPNRLLRGWEPEPLPWLAYKAINAVYTWEESLELGRGPRWQLPLARPLAQWCSALL</sequence>
<dbReference type="KEGG" id="mpaf:R5R33_05840"/>
<evidence type="ECO:0000256" key="1">
    <source>
        <dbReference type="ARBA" id="ARBA00023002"/>
    </source>
</evidence>
<dbReference type="PANTHER" id="PTHR13847:SF285">
    <property type="entry name" value="FAD DEPENDENT OXIDOREDUCTASE DOMAIN-CONTAINING PROTEIN"/>
    <property type="match status" value="1"/>
</dbReference>
<keyword evidence="4" id="KW-1185">Reference proteome</keyword>
<evidence type="ECO:0000259" key="2">
    <source>
        <dbReference type="Pfam" id="PF01266"/>
    </source>
</evidence>
<protein>
    <submittedName>
        <fullName evidence="3">FAD-dependent oxidoreductase</fullName>
    </submittedName>
</protein>
<dbReference type="GO" id="GO:0005737">
    <property type="term" value="C:cytoplasm"/>
    <property type="evidence" value="ECO:0007669"/>
    <property type="project" value="TreeGrafter"/>
</dbReference>
<dbReference type="Pfam" id="PF01266">
    <property type="entry name" value="DAO"/>
    <property type="match status" value="1"/>
</dbReference>
<keyword evidence="1" id="KW-0560">Oxidoreductase</keyword>
<evidence type="ECO:0000313" key="4">
    <source>
        <dbReference type="Proteomes" id="UP001302477"/>
    </source>
</evidence>
<gene>
    <name evidence="3" type="ORF">R5R33_05840</name>
</gene>
<dbReference type="Gene3D" id="3.50.50.60">
    <property type="entry name" value="FAD/NAD(P)-binding domain"/>
    <property type="match status" value="1"/>
</dbReference>
<dbReference type="Gene3D" id="3.30.9.10">
    <property type="entry name" value="D-Amino Acid Oxidase, subunit A, domain 2"/>
    <property type="match status" value="1"/>
</dbReference>
<dbReference type="SUPFAM" id="SSF51905">
    <property type="entry name" value="FAD/NAD(P)-binding domain"/>
    <property type="match status" value="1"/>
</dbReference>
<dbReference type="EMBL" id="CP137555">
    <property type="protein sequence ID" value="WOX06654.1"/>
    <property type="molecule type" value="Genomic_DNA"/>
</dbReference>
<dbReference type="Proteomes" id="UP001302477">
    <property type="component" value="Chromosome"/>
</dbReference>
<feature type="domain" description="FAD dependent oxidoreductase" evidence="2">
    <location>
        <begin position="35"/>
        <end position="398"/>
    </location>
</feature>
<dbReference type="RefSeq" id="WP_318955106.1">
    <property type="nucleotide sequence ID" value="NZ_CP137555.1"/>
</dbReference>